<sequence>MKTGFRRRRPYSRSAKLSLRGASPWPTHACRPRRRRLRLAGSEPNASFR</sequence>
<feature type="compositionally biased region" description="Basic residues" evidence="1">
    <location>
        <begin position="1"/>
        <end position="11"/>
    </location>
</feature>
<name>A0A448XR28_9PLAT</name>
<protein>
    <submittedName>
        <fullName evidence="2">Uncharacterized protein</fullName>
    </submittedName>
</protein>
<evidence type="ECO:0000313" key="3">
    <source>
        <dbReference type="Proteomes" id="UP000784294"/>
    </source>
</evidence>
<proteinExistence type="predicted"/>
<dbReference type="Proteomes" id="UP000784294">
    <property type="component" value="Unassembled WGS sequence"/>
</dbReference>
<dbReference type="EMBL" id="CAAALY010276387">
    <property type="protein sequence ID" value="VEL42754.1"/>
    <property type="molecule type" value="Genomic_DNA"/>
</dbReference>
<dbReference type="AlphaFoldDB" id="A0A448XR28"/>
<feature type="region of interest" description="Disordered" evidence="1">
    <location>
        <begin position="1"/>
        <end position="49"/>
    </location>
</feature>
<evidence type="ECO:0000313" key="2">
    <source>
        <dbReference type="EMBL" id="VEL42754.1"/>
    </source>
</evidence>
<gene>
    <name evidence="2" type="ORF">PXEA_LOCUS36194</name>
</gene>
<organism evidence="2 3">
    <name type="scientific">Protopolystoma xenopodis</name>
    <dbReference type="NCBI Taxonomy" id="117903"/>
    <lineage>
        <taxon>Eukaryota</taxon>
        <taxon>Metazoa</taxon>
        <taxon>Spiralia</taxon>
        <taxon>Lophotrochozoa</taxon>
        <taxon>Platyhelminthes</taxon>
        <taxon>Monogenea</taxon>
        <taxon>Polyopisthocotylea</taxon>
        <taxon>Polystomatidea</taxon>
        <taxon>Polystomatidae</taxon>
        <taxon>Protopolystoma</taxon>
    </lineage>
</organism>
<comment type="caution">
    <text evidence="2">The sequence shown here is derived from an EMBL/GenBank/DDBJ whole genome shotgun (WGS) entry which is preliminary data.</text>
</comment>
<keyword evidence="3" id="KW-1185">Reference proteome</keyword>
<accession>A0A448XR28</accession>
<reference evidence="2" key="1">
    <citation type="submission" date="2018-11" db="EMBL/GenBank/DDBJ databases">
        <authorList>
            <consortium name="Pathogen Informatics"/>
        </authorList>
    </citation>
    <scope>NUCLEOTIDE SEQUENCE</scope>
</reference>
<evidence type="ECO:0000256" key="1">
    <source>
        <dbReference type="SAM" id="MobiDB-lite"/>
    </source>
</evidence>